<dbReference type="InterPro" id="IPR000601">
    <property type="entry name" value="PKD_dom"/>
</dbReference>
<dbReference type="SMART" id="SM00089">
    <property type="entry name" value="PKD"/>
    <property type="match status" value="1"/>
</dbReference>
<evidence type="ECO:0000259" key="2">
    <source>
        <dbReference type="PROSITE" id="PS50093"/>
    </source>
</evidence>
<evidence type="ECO:0000313" key="4">
    <source>
        <dbReference type="Proteomes" id="UP001387100"/>
    </source>
</evidence>
<dbReference type="Proteomes" id="UP001387100">
    <property type="component" value="Unassembled WGS sequence"/>
</dbReference>
<name>A0ABU8RMH8_9ACTN</name>
<evidence type="ECO:0000256" key="1">
    <source>
        <dbReference type="SAM" id="MobiDB-lite"/>
    </source>
</evidence>
<evidence type="ECO:0000313" key="3">
    <source>
        <dbReference type="EMBL" id="MEJ5946299.1"/>
    </source>
</evidence>
<dbReference type="Gene3D" id="2.60.40.10">
    <property type="entry name" value="Immunoglobulins"/>
    <property type="match status" value="2"/>
</dbReference>
<feature type="non-terminal residue" evidence="3">
    <location>
        <position position="122"/>
    </location>
</feature>
<comment type="caution">
    <text evidence="3">The sequence shown here is derived from an EMBL/GenBank/DDBJ whole genome shotgun (WGS) entry which is preliminary data.</text>
</comment>
<dbReference type="InterPro" id="IPR013783">
    <property type="entry name" value="Ig-like_fold"/>
</dbReference>
<feature type="region of interest" description="Disordered" evidence="1">
    <location>
        <begin position="58"/>
        <end position="77"/>
    </location>
</feature>
<protein>
    <submittedName>
        <fullName evidence="3">PKD domain-containing protein</fullName>
    </submittedName>
</protein>
<keyword evidence="4" id="KW-1185">Reference proteome</keyword>
<dbReference type="InterPro" id="IPR022409">
    <property type="entry name" value="PKD/Chitinase_dom"/>
</dbReference>
<dbReference type="PROSITE" id="PS50093">
    <property type="entry name" value="PKD"/>
    <property type="match status" value="1"/>
</dbReference>
<accession>A0ABU8RMH8</accession>
<reference evidence="3 4" key="1">
    <citation type="journal article" date="2017" name="Int. J. Syst. Evol. Microbiol.">
        <title>Pseudokineococcus basanitobsidens sp. nov., isolated from volcanic rock.</title>
        <authorList>
            <person name="Lee D.W."/>
            <person name="Park M.Y."/>
            <person name="Kim J.J."/>
            <person name="Kim B.S."/>
        </authorList>
    </citation>
    <scope>NUCLEOTIDE SEQUENCE [LARGE SCALE GENOMIC DNA]</scope>
    <source>
        <strain evidence="3 4">DSM 103726</strain>
    </source>
</reference>
<sequence>MATVTCANLACTFDAAGSTDSDGTITRYAWDFGDGTSGTGASTQHSYATAGDRTVTLTVTDDDGATGTRTATASATAPPANVAPTAAVMATCDELVCSFDGSASADSDGTIRTYAWDFGDGT</sequence>
<gene>
    <name evidence="3" type="ORF">WDZ17_13455</name>
</gene>
<proteinExistence type="predicted"/>
<dbReference type="EMBL" id="JBBIAA010000019">
    <property type="protein sequence ID" value="MEJ5946299.1"/>
    <property type="molecule type" value="Genomic_DNA"/>
</dbReference>
<dbReference type="CDD" id="cd00146">
    <property type="entry name" value="PKD"/>
    <property type="match status" value="1"/>
</dbReference>
<dbReference type="SUPFAM" id="SSF49299">
    <property type="entry name" value="PKD domain"/>
    <property type="match status" value="2"/>
</dbReference>
<dbReference type="InterPro" id="IPR035986">
    <property type="entry name" value="PKD_dom_sf"/>
</dbReference>
<feature type="domain" description="PKD" evidence="2">
    <location>
        <begin position="1"/>
        <end position="82"/>
    </location>
</feature>
<dbReference type="Pfam" id="PF18911">
    <property type="entry name" value="PKD_4"/>
    <property type="match status" value="2"/>
</dbReference>
<organism evidence="3 4">
    <name type="scientific">Pseudokineococcus basanitobsidens</name>
    <dbReference type="NCBI Taxonomy" id="1926649"/>
    <lineage>
        <taxon>Bacteria</taxon>
        <taxon>Bacillati</taxon>
        <taxon>Actinomycetota</taxon>
        <taxon>Actinomycetes</taxon>
        <taxon>Kineosporiales</taxon>
        <taxon>Kineosporiaceae</taxon>
        <taxon>Pseudokineococcus</taxon>
    </lineage>
</organism>